<dbReference type="InterPro" id="IPR002919">
    <property type="entry name" value="TIL_dom"/>
</dbReference>
<evidence type="ECO:0000256" key="1">
    <source>
        <dbReference type="ARBA" id="ARBA00007611"/>
    </source>
</evidence>
<dbReference type="RefSeq" id="XP_011306685.1">
    <property type="nucleotide sequence ID" value="XM_011308383.1"/>
</dbReference>
<evidence type="ECO:0000256" key="2">
    <source>
        <dbReference type="SAM" id="SignalP"/>
    </source>
</evidence>
<dbReference type="KEGG" id="fas:105268650"/>
<gene>
    <name evidence="5" type="primary">LOC105268650</name>
</gene>
<keyword evidence="2" id="KW-0732">Signal</keyword>
<feature type="signal peptide" evidence="2">
    <location>
        <begin position="1"/>
        <end position="19"/>
    </location>
</feature>
<comment type="similarity">
    <text evidence="1">Belongs to the serine protease inhibitor-like (TIL domain-containing) family.</text>
</comment>
<name>A0A9R1TC56_9HYME</name>
<evidence type="ECO:0000313" key="5">
    <source>
        <dbReference type="RefSeq" id="XP_011306685.1"/>
    </source>
</evidence>
<reference evidence="5" key="1">
    <citation type="submission" date="2025-08" db="UniProtKB">
        <authorList>
            <consortium name="RefSeq"/>
        </authorList>
    </citation>
    <scope>IDENTIFICATION</scope>
    <source>
        <strain evidence="5">USDA-PBARC FA_bdor</strain>
        <tissue evidence="5">Whole organism</tissue>
    </source>
</reference>
<dbReference type="GeneID" id="105268650"/>
<dbReference type="Proteomes" id="UP000694866">
    <property type="component" value="Unplaced"/>
</dbReference>
<dbReference type="SUPFAM" id="SSF57567">
    <property type="entry name" value="Serine protease inhibitors"/>
    <property type="match status" value="1"/>
</dbReference>
<dbReference type="CDD" id="cd19941">
    <property type="entry name" value="TIL"/>
    <property type="match status" value="1"/>
</dbReference>
<evidence type="ECO:0000259" key="3">
    <source>
        <dbReference type="Pfam" id="PF01826"/>
    </source>
</evidence>
<feature type="domain" description="TIL" evidence="3">
    <location>
        <begin position="85"/>
        <end position="137"/>
    </location>
</feature>
<organism evidence="4 5">
    <name type="scientific">Fopius arisanus</name>
    <dbReference type="NCBI Taxonomy" id="64838"/>
    <lineage>
        <taxon>Eukaryota</taxon>
        <taxon>Metazoa</taxon>
        <taxon>Ecdysozoa</taxon>
        <taxon>Arthropoda</taxon>
        <taxon>Hexapoda</taxon>
        <taxon>Insecta</taxon>
        <taxon>Pterygota</taxon>
        <taxon>Neoptera</taxon>
        <taxon>Endopterygota</taxon>
        <taxon>Hymenoptera</taxon>
        <taxon>Apocrita</taxon>
        <taxon>Ichneumonoidea</taxon>
        <taxon>Braconidae</taxon>
        <taxon>Opiinae</taxon>
        <taxon>Fopius</taxon>
    </lineage>
</organism>
<dbReference type="Pfam" id="PF01826">
    <property type="entry name" value="TIL"/>
    <property type="match status" value="1"/>
</dbReference>
<keyword evidence="4" id="KW-1185">Reference proteome</keyword>
<accession>A0A9R1TC56</accession>
<proteinExistence type="inferred from homology"/>
<feature type="chain" id="PRO_5040285466" description="TIL domain-containing protein" evidence="2">
    <location>
        <begin position="20"/>
        <end position="143"/>
    </location>
</feature>
<dbReference type="InterPro" id="IPR036084">
    <property type="entry name" value="Ser_inhib-like_sf"/>
</dbReference>
<evidence type="ECO:0000313" key="4">
    <source>
        <dbReference type="Proteomes" id="UP000694866"/>
    </source>
</evidence>
<protein>
    <recommendedName>
        <fullName evidence="3">TIL domain-containing protein</fullName>
    </recommendedName>
</protein>
<sequence>MDKTALIVLIIVTSSAINSQYTDDSDYDDFPISEDRISEARGPDDFYIVSEDEVRELERKYQYTKHRIPGYDYDELDFVEEGKRCDDRSLWTHCLCQFTCTSKNTVDCYTPCRSGCECREDFVLDEESGTCVYPDQCVDSIRI</sequence>
<dbReference type="AlphaFoldDB" id="A0A9R1TC56"/>
<dbReference type="Gene3D" id="2.10.25.10">
    <property type="entry name" value="Laminin"/>
    <property type="match status" value="1"/>
</dbReference>
<dbReference type="OrthoDB" id="6781148at2759"/>